<accession>A0A0G1Z0I0</accession>
<evidence type="ECO:0000313" key="3">
    <source>
        <dbReference type="Proteomes" id="UP000034201"/>
    </source>
</evidence>
<comment type="caution">
    <text evidence="2">The sequence shown here is derived from an EMBL/GenBank/DDBJ whole genome shotgun (WGS) entry which is preliminary data.</text>
</comment>
<keyword evidence="1" id="KW-1133">Transmembrane helix</keyword>
<organism evidence="2 3">
    <name type="scientific">Candidatus Adlerbacteria bacterium GW2011_GWC1_50_9</name>
    <dbReference type="NCBI Taxonomy" id="1618608"/>
    <lineage>
        <taxon>Bacteria</taxon>
        <taxon>Candidatus Adleribacteriota</taxon>
    </lineage>
</organism>
<proteinExistence type="predicted"/>
<gene>
    <name evidence="2" type="ORF">UY61_C0022G0004</name>
</gene>
<dbReference type="Proteomes" id="UP000034201">
    <property type="component" value="Unassembled WGS sequence"/>
</dbReference>
<evidence type="ECO:0008006" key="4">
    <source>
        <dbReference type="Google" id="ProtNLM"/>
    </source>
</evidence>
<dbReference type="EMBL" id="LCQQ01000022">
    <property type="protein sequence ID" value="KKW20807.1"/>
    <property type="molecule type" value="Genomic_DNA"/>
</dbReference>
<dbReference type="AlphaFoldDB" id="A0A0G1Z0I0"/>
<keyword evidence="1" id="KW-0812">Transmembrane</keyword>
<reference evidence="2 3" key="1">
    <citation type="journal article" date="2015" name="Nature">
        <title>rRNA introns, odd ribosomes, and small enigmatic genomes across a large radiation of phyla.</title>
        <authorList>
            <person name="Brown C.T."/>
            <person name="Hug L.A."/>
            <person name="Thomas B.C."/>
            <person name="Sharon I."/>
            <person name="Castelle C.J."/>
            <person name="Singh A."/>
            <person name="Wilkins M.J."/>
            <person name="Williams K.H."/>
            <person name="Banfield J.F."/>
        </authorList>
    </citation>
    <scope>NUCLEOTIDE SEQUENCE [LARGE SCALE GENOMIC DNA]</scope>
</reference>
<evidence type="ECO:0000313" key="2">
    <source>
        <dbReference type="EMBL" id="KKW20807.1"/>
    </source>
</evidence>
<name>A0A0G1Z0I0_9BACT</name>
<evidence type="ECO:0000256" key="1">
    <source>
        <dbReference type="SAM" id="Phobius"/>
    </source>
</evidence>
<keyword evidence="1" id="KW-0472">Membrane</keyword>
<protein>
    <recommendedName>
        <fullName evidence="4">Fimbrial assembly family protein</fullName>
    </recommendedName>
</protein>
<feature type="transmembrane region" description="Helical" evidence="1">
    <location>
        <begin position="28"/>
        <end position="53"/>
    </location>
</feature>
<sequence length="186" mass="20460">MNMLTTNLLPQEDKKTIELVKAAKLTRAAAVFICGFLVANAVLVLPTLLPLLFERKELKRELATGQEAQQKFQVSARSKELKALAATLREIRVYASQPHYPSKILDTLANHGNAAISLETITVTQTGDVLLNGKADTRKALLEFESTLRNSPYLNDITSPLSNIIRESNISFSIQGNLKPGLMGEK</sequence>